<dbReference type="EC" id="2.1.1.171" evidence="3 8"/>
<dbReference type="InterPro" id="IPR029063">
    <property type="entry name" value="SAM-dependent_MTases_sf"/>
</dbReference>
<comment type="catalytic activity">
    <reaction evidence="7 8">
        <text>guanosine(966) in 16S rRNA + S-adenosyl-L-methionine = N(2)-methylguanosine(966) in 16S rRNA + S-adenosyl-L-homocysteine + H(+)</text>
        <dbReference type="Rhea" id="RHEA:23548"/>
        <dbReference type="Rhea" id="RHEA-COMP:10211"/>
        <dbReference type="Rhea" id="RHEA-COMP:10212"/>
        <dbReference type="ChEBI" id="CHEBI:15378"/>
        <dbReference type="ChEBI" id="CHEBI:57856"/>
        <dbReference type="ChEBI" id="CHEBI:59789"/>
        <dbReference type="ChEBI" id="CHEBI:74269"/>
        <dbReference type="ChEBI" id="CHEBI:74481"/>
        <dbReference type="EC" id="2.1.1.171"/>
    </reaction>
</comment>
<dbReference type="InterPro" id="IPR002052">
    <property type="entry name" value="DNA_methylase_N6_adenine_CS"/>
</dbReference>
<dbReference type="PIRSF" id="PIRSF004553">
    <property type="entry name" value="CHP00095"/>
    <property type="match status" value="1"/>
</dbReference>
<dbReference type="Pfam" id="PF03602">
    <property type="entry name" value="Cons_hypoth95"/>
    <property type="match status" value="1"/>
</dbReference>
<keyword evidence="8" id="KW-0949">S-adenosyl-L-methionine</keyword>
<keyword evidence="5 8" id="KW-0489">Methyltransferase</keyword>
<evidence type="ECO:0000256" key="3">
    <source>
        <dbReference type="ARBA" id="ARBA00012141"/>
    </source>
</evidence>
<evidence type="ECO:0000256" key="8">
    <source>
        <dbReference type="PIRNR" id="PIRNR004553"/>
    </source>
</evidence>
<name>A0A369CKT6_9GAMM</name>
<comment type="similarity">
    <text evidence="2 8">Belongs to the methyltransferase superfamily. RsmD family.</text>
</comment>
<dbReference type="CDD" id="cd02440">
    <property type="entry name" value="AdoMet_MTases"/>
    <property type="match status" value="1"/>
</dbReference>
<dbReference type="RefSeq" id="WP_245937151.1">
    <property type="nucleotide sequence ID" value="NZ_QPJY01000001.1"/>
</dbReference>
<evidence type="ECO:0000313" key="10">
    <source>
        <dbReference type="Proteomes" id="UP000252707"/>
    </source>
</evidence>
<dbReference type="PANTHER" id="PTHR43542">
    <property type="entry name" value="METHYLTRANSFERASE"/>
    <property type="match status" value="1"/>
</dbReference>
<keyword evidence="10" id="KW-1185">Reference proteome</keyword>
<dbReference type="PANTHER" id="PTHR43542:SF1">
    <property type="entry name" value="METHYLTRANSFERASE"/>
    <property type="match status" value="1"/>
</dbReference>
<dbReference type="EMBL" id="QPJY01000001">
    <property type="protein sequence ID" value="RCX33286.1"/>
    <property type="molecule type" value="Genomic_DNA"/>
</dbReference>
<dbReference type="Gene3D" id="3.40.50.150">
    <property type="entry name" value="Vaccinia Virus protein VP39"/>
    <property type="match status" value="1"/>
</dbReference>
<proteinExistence type="inferred from homology"/>
<dbReference type="NCBIfam" id="TIGR00095">
    <property type="entry name" value="16S rRNA (guanine(966)-N(2))-methyltransferase RsmD"/>
    <property type="match status" value="1"/>
</dbReference>
<accession>A0A369CKT6</accession>
<organism evidence="9 10">
    <name type="scientific">Thioalbus denitrificans</name>
    <dbReference type="NCBI Taxonomy" id="547122"/>
    <lineage>
        <taxon>Bacteria</taxon>
        <taxon>Pseudomonadati</taxon>
        <taxon>Pseudomonadota</taxon>
        <taxon>Gammaproteobacteria</taxon>
        <taxon>Chromatiales</taxon>
        <taxon>Ectothiorhodospiraceae</taxon>
        <taxon>Thioalbus</taxon>
    </lineage>
</organism>
<comment type="function">
    <text evidence="1 8">Specifically methylates the guanine in position 966 of 16S rRNA in the assembled 30S particle.</text>
</comment>
<keyword evidence="6 8" id="KW-0808">Transferase</keyword>
<gene>
    <name evidence="9" type="ORF">DFQ59_101587</name>
</gene>
<evidence type="ECO:0000256" key="1">
    <source>
        <dbReference type="ARBA" id="ARBA00002649"/>
    </source>
</evidence>
<protein>
    <recommendedName>
        <fullName evidence="4 8">Ribosomal RNA small subunit methyltransferase D</fullName>
        <ecNumber evidence="3 8">2.1.1.171</ecNumber>
    </recommendedName>
</protein>
<keyword evidence="8" id="KW-0698">rRNA processing</keyword>
<evidence type="ECO:0000313" key="9">
    <source>
        <dbReference type="EMBL" id="RCX33286.1"/>
    </source>
</evidence>
<evidence type="ECO:0000256" key="4">
    <source>
        <dbReference type="ARBA" id="ARBA00013682"/>
    </source>
</evidence>
<comment type="caution">
    <text evidence="9">The sequence shown here is derived from an EMBL/GenBank/DDBJ whole genome shotgun (WGS) entry which is preliminary data.</text>
</comment>
<dbReference type="SUPFAM" id="SSF53335">
    <property type="entry name" value="S-adenosyl-L-methionine-dependent methyltransferases"/>
    <property type="match status" value="1"/>
</dbReference>
<dbReference type="AlphaFoldDB" id="A0A369CKT6"/>
<reference evidence="9 10" key="1">
    <citation type="submission" date="2018-07" db="EMBL/GenBank/DDBJ databases">
        <title>Genomic Encyclopedia of Type Strains, Phase IV (KMG-IV): sequencing the most valuable type-strain genomes for metagenomic binning, comparative biology and taxonomic classification.</title>
        <authorList>
            <person name="Goeker M."/>
        </authorList>
    </citation>
    <scope>NUCLEOTIDE SEQUENCE [LARGE SCALE GENOMIC DNA]</scope>
    <source>
        <strain evidence="9 10">DSM 26407</strain>
    </source>
</reference>
<evidence type="ECO:0000256" key="7">
    <source>
        <dbReference type="ARBA" id="ARBA00048326"/>
    </source>
</evidence>
<evidence type="ECO:0000256" key="6">
    <source>
        <dbReference type="ARBA" id="ARBA00022679"/>
    </source>
</evidence>
<dbReference type="Proteomes" id="UP000252707">
    <property type="component" value="Unassembled WGS sequence"/>
</dbReference>
<dbReference type="InterPro" id="IPR004398">
    <property type="entry name" value="RNA_MeTrfase_RsmD"/>
</dbReference>
<dbReference type="GO" id="GO:0052913">
    <property type="term" value="F:16S rRNA (guanine(966)-N(2))-methyltransferase activity"/>
    <property type="evidence" value="ECO:0007669"/>
    <property type="project" value="UniProtKB-EC"/>
</dbReference>
<dbReference type="GO" id="GO:0003676">
    <property type="term" value="F:nucleic acid binding"/>
    <property type="evidence" value="ECO:0007669"/>
    <property type="project" value="InterPro"/>
</dbReference>
<evidence type="ECO:0000256" key="5">
    <source>
        <dbReference type="ARBA" id="ARBA00022603"/>
    </source>
</evidence>
<evidence type="ECO:0000256" key="2">
    <source>
        <dbReference type="ARBA" id="ARBA00005269"/>
    </source>
</evidence>
<dbReference type="PROSITE" id="PS00092">
    <property type="entry name" value="N6_MTASE"/>
    <property type="match status" value="1"/>
</dbReference>
<sequence length="205" mass="21652">MKDRGGPVRRTRPVSGGGTLRIIGGRHRGRRLHFAPLPGLRPTPDRVRETLFNWLAPVIEGARCLDLFAGSGVLGLEALSRGAATVVFVDAAPRAVAAIAGHLETLGATEGRALRADALAFLRGPAEAFDVVFLDPPFGQGLLAPCLRLLAGAGWLAPGARVYVEAERDLGEVALPPGWHWHREKVAGQVAYRLALATDGHAADG</sequence>